<proteinExistence type="predicted"/>
<dbReference type="AlphaFoldDB" id="F4RP22"/>
<reference evidence="3" key="1">
    <citation type="journal article" date="2011" name="Proc. Natl. Acad. Sci. U.S.A.">
        <title>Obligate biotrophy features unraveled by the genomic analysis of rust fungi.</title>
        <authorList>
            <person name="Duplessis S."/>
            <person name="Cuomo C.A."/>
            <person name="Lin Y.-C."/>
            <person name="Aerts A."/>
            <person name="Tisserant E."/>
            <person name="Veneault-Fourrey C."/>
            <person name="Joly D.L."/>
            <person name="Hacquard S."/>
            <person name="Amselem J."/>
            <person name="Cantarel B.L."/>
            <person name="Chiu R."/>
            <person name="Coutinho P.M."/>
            <person name="Feau N."/>
            <person name="Field M."/>
            <person name="Frey P."/>
            <person name="Gelhaye E."/>
            <person name="Goldberg J."/>
            <person name="Grabherr M.G."/>
            <person name="Kodira C.D."/>
            <person name="Kohler A."/>
            <person name="Kuees U."/>
            <person name="Lindquist E.A."/>
            <person name="Lucas S.M."/>
            <person name="Mago R."/>
            <person name="Mauceli E."/>
            <person name="Morin E."/>
            <person name="Murat C."/>
            <person name="Pangilinan J.L."/>
            <person name="Park R."/>
            <person name="Pearson M."/>
            <person name="Quesneville H."/>
            <person name="Rouhier N."/>
            <person name="Sakthikumar S."/>
            <person name="Salamov A.A."/>
            <person name="Schmutz J."/>
            <person name="Selles B."/>
            <person name="Shapiro H."/>
            <person name="Tanguay P."/>
            <person name="Tuskan G.A."/>
            <person name="Henrissat B."/>
            <person name="Van de Peer Y."/>
            <person name="Rouze P."/>
            <person name="Ellis J.G."/>
            <person name="Dodds P.N."/>
            <person name="Schein J.E."/>
            <person name="Zhong S."/>
            <person name="Hamelin R.C."/>
            <person name="Grigoriev I.V."/>
            <person name="Szabo L.J."/>
            <person name="Martin F."/>
        </authorList>
    </citation>
    <scope>NUCLEOTIDE SEQUENCE [LARGE SCALE GENOMIC DNA]</scope>
    <source>
        <strain evidence="3">98AG31 / pathotype 3-4-7</strain>
    </source>
</reference>
<dbReference type="RefSeq" id="XP_007410986.1">
    <property type="nucleotide sequence ID" value="XM_007410924.1"/>
</dbReference>
<gene>
    <name evidence="2" type="ORF">MELLADRAFT_74930</name>
</gene>
<keyword evidence="1" id="KW-0812">Transmembrane</keyword>
<evidence type="ECO:0000313" key="2">
    <source>
        <dbReference type="EMBL" id="EGG05930.1"/>
    </source>
</evidence>
<keyword evidence="3" id="KW-1185">Reference proteome</keyword>
<keyword evidence="1" id="KW-1133">Transmembrane helix</keyword>
<accession>F4RP22</accession>
<feature type="transmembrane region" description="Helical" evidence="1">
    <location>
        <begin position="20"/>
        <end position="45"/>
    </location>
</feature>
<dbReference type="InParanoid" id="F4RP22"/>
<feature type="transmembrane region" description="Helical" evidence="1">
    <location>
        <begin position="132"/>
        <end position="153"/>
    </location>
</feature>
<dbReference type="EMBL" id="GL883111">
    <property type="protein sequence ID" value="EGG05930.1"/>
    <property type="molecule type" value="Genomic_DNA"/>
</dbReference>
<feature type="transmembrane region" description="Helical" evidence="1">
    <location>
        <begin position="95"/>
        <end position="120"/>
    </location>
</feature>
<dbReference type="Proteomes" id="UP000001072">
    <property type="component" value="Unassembled WGS sequence"/>
</dbReference>
<organism evidence="3">
    <name type="scientific">Melampsora larici-populina (strain 98AG31 / pathotype 3-4-7)</name>
    <name type="common">Poplar leaf rust fungus</name>
    <dbReference type="NCBI Taxonomy" id="747676"/>
    <lineage>
        <taxon>Eukaryota</taxon>
        <taxon>Fungi</taxon>
        <taxon>Dikarya</taxon>
        <taxon>Basidiomycota</taxon>
        <taxon>Pucciniomycotina</taxon>
        <taxon>Pucciniomycetes</taxon>
        <taxon>Pucciniales</taxon>
        <taxon>Melampsoraceae</taxon>
        <taxon>Melampsora</taxon>
    </lineage>
</organism>
<dbReference type="KEGG" id="mlr:MELLADRAFT_74930"/>
<evidence type="ECO:0000256" key="1">
    <source>
        <dbReference type="SAM" id="Phobius"/>
    </source>
</evidence>
<protein>
    <submittedName>
        <fullName evidence="2">Uncharacterized protein</fullName>
    </submittedName>
</protein>
<dbReference type="VEuPathDB" id="FungiDB:MELLADRAFT_74930"/>
<name>F4RP22_MELLP</name>
<dbReference type="HOGENOM" id="CLU_1390507_0_0_1"/>
<dbReference type="GeneID" id="18932609"/>
<sequence length="196" mass="22443">MAANVAHIDDELIRRSQVMAFAWGVFLLITLMIYAAATWSLISLIKSADVEPVRRKRKMQVGLLARRRNVYTEDNGTIPLHKEEARLLRRGLRYLTLHSLTMTLAILYSTVVCFLMGTHAKAIVLTAHWRGLGSWLSLASGIFIAIAMSFQFWRVWVDLDIIIPVQDPRKQYEHDSQDIHMQTNTEDFTTPCISND</sequence>
<keyword evidence="1" id="KW-0472">Membrane</keyword>
<evidence type="ECO:0000313" key="3">
    <source>
        <dbReference type="Proteomes" id="UP000001072"/>
    </source>
</evidence>